<dbReference type="AlphaFoldDB" id="A0A2W7E9F9"/>
<evidence type="ECO:0000256" key="5">
    <source>
        <dbReference type="SAM" id="Phobius"/>
    </source>
</evidence>
<feature type="transmembrane region" description="Helical" evidence="5">
    <location>
        <begin position="122"/>
        <end position="155"/>
    </location>
</feature>
<evidence type="ECO:0000256" key="2">
    <source>
        <dbReference type="ARBA" id="ARBA00022692"/>
    </source>
</evidence>
<accession>A0A2W7E9F9</accession>
<dbReference type="GO" id="GO:0016020">
    <property type="term" value="C:membrane"/>
    <property type="evidence" value="ECO:0007669"/>
    <property type="project" value="UniProtKB-SubCell"/>
</dbReference>
<keyword evidence="3 5" id="KW-1133">Transmembrane helix</keyword>
<dbReference type="GO" id="GO:0032259">
    <property type="term" value="P:methylation"/>
    <property type="evidence" value="ECO:0007669"/>
    <property type="project" value="UniProtKB-KW"/>
</dbReference>
<sequence length="192" mass="21131">MQPGTAIALLWLIWAATWAAAALWADPAQKRAGFRAEVRYRVLWLVGAVLLFIPAHGYEGRLRLWMPNFAEAWICVALIAIGIAFAWWARLHLGRLWSGTITAKAGHHVVDTGPYELVRHPIYTGLLLAILATMAAKGTVWGIAGTALPIIGIVTKARLEESFLRGELGSAYDDYARRVPMLVPFAPVRYGS</sequence>
<keyword evidence="7" id="KW-1185">Reference proteome</keyword>
<evidence type="ECO:0000256" key="4">
    <source>
        <dbReference type="ARBA" id="ARBA00023136"/>
    </source>
</evidence>
<keyword evidence="4 5" id="KW-0472">Membrane</keyword>
<feature type="transmembrane region" description="Helical" evidence="5">
    <location>
        <begin position="41"/>
        <end position="58"/>
    </location>
</feature>
<dbReference type="RefSeq" id="WP_111543627.1">
    <property type="nucleotide sequence ID" value="NZ_MZXV01000013.1"/>
</dbReference>
<dbReference type="Pfam" id="PF04140">
    <property type="entry name" value="ICMT"/>
    <property type="match status" value="1"/>
</dbReference>
<protein>
    <submittedName>
        <fullName evidence="6">Isoprenylcysteine carboxyl methyltransferase</fullName>
    </submittedName>
</protein>
<keyword evidence="6" id="KW-0808">Transferase</keyword>
<dbReference type="Gene3D" id="1.20.120.1630">
    <property type="match status" value="1"/>
</dbReference>
<reference evidence="7" key="1">
    <citation type="submission" date="2017-03" db="EMBL/GenBank/DDBJ databases">
        <authorList>
            <person name="Safronova V.I."/>
            <person name="Sazanova A.L."/>
            <person name="Chirak E.R."/>
        </authorList>
    </citation>
    <scope>NUCLEOTIDE SEQUENCE [LARGE SCALE GENOMIC DNA]</scope>
    <source>
        <strain evidence="7">Ach-343</strain>
    </source>
</reference>
<dbReference type="OrthoDB" id="9816156at2"/>
<gene>
    <name evidence="6" type="ORF">B5V02_08235</name>
</gene>
<organism evidence="6 7">
    <name type="scientific">Mesorhizobium kowhaii</name>
    <dbReference type="NCBI Taxonomy" id="1300272"/>
    <lineage>
        <taxon>Bacteria</taxon>
        <taxon>Pseudomonadati</taxon>
        <taxon>Pseudomonadota</taxon>
        <taxon>Alphaproteobacteria</taxon>
        <taxon>Hyphomicrobiales</taxon>
        <taxon>Phyllobacteriaceae</taxon>
        <taxon>Mesorhizobium</taxon>
    </lineage>
</organism>
<dbReference type="EMBL" id="MZXV01000013">
    <property type="protein sequence ID" value="PZV39886.1"/>
    <property type="molecule type" value="Genomic_DNA"/>
</dbReference>
<feature type="transmembrane region" description="Helical" evidence="5">
    <location>
        <begin position="70"/>
        <end position="89"/>
    </location>
</feature>
<dbReference type="PANTHER" id="PTHR43847">
    <property type="entry name" value="BLL3993 PROTEIN"/>
    <property type="match status" value="1"/>
</dbReference>
<evidence type="ECO:0000256" key="3">
    <source>
        <dbReference type="ARBA" id="ARBA00022989"/>
    </source>
</evidence>
<evidence type="ECO:0000313" key="7">
    <source>
        <dbReference type="Proteomes" id="UP000248616"/>
    </source>
</evidence>
<keyword evidence="2 5" id="KW-0812">Transmembrane</keyword>
<dbReference type="InterPro" id="IPR052527">
    <property type="entry name" value="Metal_cation-efflux_comp"/>
</dbReference>
<dbReference type="Proteomes" id="UP000248616">
    <property type="component" value="Unassembled WGS sequence"/>
</dbReference>
<dbReference type="GO" id="GO:0004671">
    <property type="term" value="F:protein C-terminal S-isoprenylcysteine carboxyl O-methyltransferase activity"/>
    <property type="evidence" value="ECO:0007669"/>
    <property type="project" value="InterPro"/>
</dbReference>
<dbReference type="PANTHER" id="PTHR43847:SF1">
    <property type="entry name" value="BLL3993 PROTEIN"/>
    <property type="match status" value="1"/>
</dbReference>
<evidence type="ECO:0000313" key="6">
    <source>
        <dbReference type="EMBL" id="PZV39886.1"/>
    </source>
</evidence>
<name>A0A2W7E9F9_9HYPH</name>
<comment type="caution">
    <text evidence="6">The sequence shown here is derived from an EMBL/GenBank/DDBJ whole genome shotgun (WGS) entry which is preliminary data.</text>
</comment>
<evidence type="ECO:0000256" key="1">
    <source>
        <dbReference type="ARBA" id="ARBA00004141"/>
    </source>
</evidence>
<dbReference type="InterPro" id="IPR007269">
    <property type="entry name" value="ICMT_MeTrfase"/>
</dbReference>
<keyword evidence="6" id="KW-0489">Methyltransferase</keyword>
<proteinExistence type="predicted"/>
<comment type="subcellular location">
    <subcellularLocation>
        <location evidence="1">Membrane</location>
        <topology evidence="1">Multi-pass membrane protein</topology>
    </subcellularLocation>
</comment>